<dbReference type="Proteomes" id="UP001249851">
    <property type="component" value="Unassembled WGS sequence"/>
</dbReference>
<evidence type="ECO:0000256" key="1">
    <source>
        <dbReference type="SAM" id="Coils"/>
    </source>
</evidence>
<proteinExistence type="predicted"/>
<reference evidence="3" key="2">
    <citation type="journal article" date="2023" name="Science">
        <title>Genomic signatures of disease resistance in endangered staghorn corals.</title>
        <authorList>
            <person name="Vollmer S.V."/>
            <person name="Selwyn J.D."/>
            <person name="Despard B.A."/>
            <person name="Roesel C.L."/>
        </authorList>
    </citation>
    <scope>NUCLEOTIDE SEQUENCE</scope>
    <source>
        <strain evidence="3">K2</strain>
    </source>
</reference>
<accession>A0AAD9R5Z7</accession>
<evidence type="ECO:0000313" key="3">
    <source>
        <dbReference type="EMBL" id="KAK2573734.1"/>
    </source>
</evidence>
<feature type="coiled-coil region" evidence="1">
    <location>
        <begin position="2058"/>
        <end position="2099"/>
    </location>
</feature>
<dbReference type="SUPFAM" id="SSF57997">
    <property type="entry name" value="Tropomyosin"/>
    <property type="match status" value="1"/>
</dbReference>
<feature type="region of interest" description="Disordered" evidence="2">
    <location>
        <begin position="1689"/>
        <end position="1716"/>
    </location>
</feature>
<feature type="coiled-coil region" evidence="1">
    <location>
        <begin position="1231"/>
        <end position="1307"/>
    </location>
</feature>
<feature type="coiled-coil region" evidence="1">
    <location>
        <begin position="469"/>
        <end position="604"/>
    </location>
</feature>
<keyword evidence="4" id="KW-1185">Reference proteome</keyword>
<dbReference type="EMBL" id="JARQWQ010000002">
    <property type="protein sequence ID" value="KAK2573734.1"/>
    <property type="molecule type" value="Genomic_DNA"/>
</dbReference>
<dbReference type="GO" id="GO:0003682">
    <property type="term" value="F:chromatin binding"/>
    <property type="evidence" value="ECO:0007669"/>
    <property type="project" value="TreeGrafter"/>
</dbReference>
<name>A0AAD9R5Z7_ACRCE</name>
<comment type="caution">
    <text evidence="3">The sequence shown here is derived from an EMBL/GenBank/DDBJ whole genome shotgun (WGS) entry which is preliminary data.</text>
</comment>
<feature type="region of interest" description="Disordered" evidence="2">
    <location>
        <begin position="2181"/>
        <end position="2213"/>
    </location>
</feature>
<dbReference type="PANTHER" id="PTHR43941">
    <property type="entry name" value="STRUCTURAL MAINTENANCE OF CHROMOSOMES PROTEIN 2"/>
    <property type="match status" value="1"/>
</dbReference>
<protein>
    <submittedName>
        <fullName evidence="3">Uncharacterized protein</fullName>
    </submittedName>
</protein>
<feature type="compositionally biased region" description="Basic and acidic residues" evidence="2">
    <location>
        <begin position="1689"/>
        <end position="1707"/>
    </location>
</feature>
<feature type="compositionally biased region" description="Acidic residues" evidence="2">
    <location>
        <begin position="2483"/>
        <end position="2501"/>
    </location>
</feature>
<feature type="coiled-coil region" evidence="1">
    <location>
        <begin position="1486"/>
        <end position="1660"/>
    </location>
</feature>
<dbReference type="GO" id="GO:0007076">
    <property type="term" value="P:mitotic chromosome condensation"/>
    <property type="evidence" value="ECO:0007669"/>
    <property type="project" value="TreeGrafter"/>
</dbReference>
<feature type="region of interest" description="Disordered" evidence="2">
    <location>
        <begin position="2465"/>
        <end position="2501"/>
    </location>
</feature>
<dbReference type="GO" id="GO:0000785">
    <property type="term" value="C:chromatin"/>
    <property type="evidence" value="ECO:0007669"/>
    <property type="project" value="TreeGrafter"/>
</dbReference>
<feature type="coiled-coil region" evidence="1">
    <location>
        <begin position="1717"/>
        <end position="1934"/>
    </location>
</feature>
<reference evidence="3" key="1">
    <citation type="journal article" date="2023" name="G3 (Bethesda)">
        <title>Whole genome assembly and annotation of the endangered Caribbean coral Acropora cervicornis.</title>
        <authorList>
            <person name="Selwyn J.D."/>
            <person name="Vollmer S.V."/>
        </authorList>
    </citation>
    <scope>NUCLEOTIDE SEQUENCE</scope>
    <source>
        <strain evidence="3">K2</strain>
    </source>
</reference>
<feature type="coiled-coil region" evidence="1">
    <location>
        <begin position="1336"/>
        <end position="1398"/>
    </location>
</feature>
<sequence length="2501" mass="290783">MADKNEGDTNNNMIYMDDGRERTKDVQKIDERNFDQIVNLEMRVKELTEQNATLKDELLEVHEDGKKVQWELLISQERCEEIEKLNSENKEMNENIVKKLKEEKEELDREVQSLRKDLETLKMTNFDNDDDKMELIRELSQTKQDLLESAENCKSLQKENESLRQNLLVVTKRIESMEGECGEKEKDGLKKTTILDKLERIREQLQGYHQNHAGLENEVQFYKEKLEFCNNELETKTRKMDEMKKSYDHLAKEKVKLEEELSQTQIDLEKLEMDLNDLDAENQLCKGQVEELEKQTCDLENDEPRRIEVISEENKRDLESSNNVSFLRQLIEDLEKELSLVSRKLSEAEAGLYNNQTQVQQLNLQLKESLDKVAELETCAGNKDTGGIGNSNAQLQQAKRQAQEARFQLRRKEKENKAFEEKFKETREEVHKMEIKTNLGETQRSNLIEQLQNEKGRFLKLQEDFKAFKKSMAEHMSSLELNKQELSNKDAIIAEQKIKAADMELKYHDLSEQYNEIHDLHEQHKREIQEFENDLLETKKDMADMQMKVSEAEDEKQKLKQEILTANKNISDLNSKLWSAEQGAEEKEREMSLMTQRLTKMKEDLEETSKCKSEVEHQLHESRSKTAIKGDEDNAMQRQIEELHSTCKGLRQQVAESELIIDQLKDENSSLETDISAVKTELSYSESLRETSAYELKRLATKLKSSEDEITRLTELSEKALQNKVTLEIELSVAHKKIESMEENMKENQETENSLVKSLQEERKQFVCKEADMVSYRSKIASLELQCDKLIKENDDLRHKNEELETKATALREQLDEVFKSRDQTIRRKMELEENVLEMQQDLEASIKCKTQHEEQAQNLYGKIANYEAQIAELKRQNEELKEKIVAAGIEAANQKDELLKLEITATEQLKVRESAQLDLEQKKKDYDDMQKVIKRLQAELNEAKSDLFTSKMTHEFSLDEHSRLTRKVQEQETKLAQLEKQISEVNEENKRVKIELEAQAAKVNGLNIKLAAAGREKDRFKSERQSVEKKLQKIQDELHQAQNQVREKERIVQSYRIEIGEKDIQVEQLNGVKASYEEKNLALKKELQTTAFYYEASATKLKATQDELSCLKKKLEQFETTVNNLLQERDMREGSEDSLHPSNVLKEKNRERQATLEKEIAANKAKISKLEHDLKMSRQDCLDSQTELSKCQRRLDDLKASHELSNMERRAQREEALEVGKKISDLEVKYENEMKINLALQNQLEEATKRRDSNRNEILKLSKQCVEQKIALDAAKKEIEQKNSEMEELKADKAHLEEKNAELRGHLTTAISEGEKVRGGHQQLQDEIIVQQKSASNLSDQLQEAIEAKQAAQEELKLKDLEIESLNAEIEDVNNEKDEIKEKEKQLQNALGKKHEELASSDKQLTDLHHELLRTKKELGGTHDDIKELKADNCALKEELGQNKDALKRLKVEFQSVQENVAVVDSSLLHSTIYDENAFGQEAELLQVKENLKQAEYNLQKSVERESALQDELECLKITAEQLRNDLQSLKEREDDLEEQGVEAEREVLNVRSDLKQSKEKLNTVASQLEMAQKKVDQLETQNNHLEGAKSLLMEELRDEREKTRKTEDELFAIQCKLQELQTKWDHLEKEAEDKETALDTAKSEKKCLEKDVQSLRDELSSTHALMNATLKKNREIDAENFHLKRKIADHEIKKSEPSRERDEPNKGTVQHQKMNRDLQQEIHKKQTIISALKAQLENMSQDLTNVNEKSEALINDLKGRLENLQKIASEKEARIVVLENAKAALEAEVKIETTKRMEIEDEFDKEKLRVNEIIQEKENQISELEYGVSKLKERMKKIQADQIGMKATCSEQASCLQDANKEIKKLSNELLSQSPVISTLKAKNVALDEERQTLKEDLNRLNRQFSEQTIQLDALKRENERLQGELNEASTPRSSPVKKLQMPFHNTVEPALNNQKKLLEMESAFRDIILEKEDADEKNRSLKEKYEELDQKLNESLTTKDFLENDNVCKEKRIRELEDLLHQTEYSAQLERNELQAAVKAKSDMEMDLKSTREAISALEECNATYEETIKQMQESVEEAQEKSVQLENALEDGKRKLTSQMKQLLDMEKKVSDMENTKQSNAISNNQLTRDLQLSRNKITSLEDQLCTSARDQAKANLTVKEMNEKNAQLKKELQQLQSRLREESQDRELEKKDMRDKEEALKKIQRHNQELESEISEANKEMNEKTIELLTLMNTHEETQEELQAFKRQVCELESSWMQEKGENETLRLEMSASRKLYNDLKIAYDDLLDEINSSHEETHEKDLKKIVEIQRLTTEKEQLNKEIERLNKRMTTLKENNEKIQKDKKDVEQKLKMMQQRLLVLEADANTIDTIKTLQGELEESKKKINDLSDMYEAIKVERDNLRYERTKPVISPRPTSAYLDSLAHKGKTDDRASAQKDMLEAQERASLLGQKLKVARERLEGLKATPPNSPREAAIDSPEDEEDPAEVFCENVEEM</sequence>
<feature type="coiled-coil region" evidence="1">
    <location>
        <begin position="37"/>
        <end position="295"/>
    </location>
</feature>
<feature type="coiled-coil region" evidence="1">
    <location>
        <begin position="1967"/>
        <end position="2022"/>
    </location>
</feature>
<evidence type="ECO:0000256" key="2">
    <source>
        <dbReference type="SAM" id="MobiDB-lite"/>
    </source>
</evidence>
<gene>
    <name evidence="3" type="ORF">P5673_001422</name>
</gene>
<dbReference type="GO" id="GO:0000793">
    <property type="term" value="C:condensed chromosome"/>
    <property type="evidence" value="ECO:0007669"/>
    <property type="project" value="TreeGrafter"/>
</dbReference>
<evidence type="ECO:0000313" key="4">
    <source>
        <dbReference type="Proteomes" id="UP001249851"/>
    </source>
</evidence>
<dbReference type="GO" id="GO:0000796">
    <property type="term" value="C:condensin complex"/>
    <property type="evidence" value="ECO:0007669"/>
    <property type="project" value="TreeGrafter"/>
</dbReference>
<feature type="coiled-coil region" evidence="1">
    <location>
        <begin position="324"/>
        <end position="436"/>
    </location>
</feature>
<keyword evidence="1" id="KW-0175">Coiled coil</keyword>
<feature type="coiled-coil region" evidence="1">
    <location>
        <begin position="2282"/>
        <end position="2410"/>
    </location>
</feature>
<feature type="region of interest" description="Disordered" evidence="2">
    <location>
        <begin position="1"/>
        <end position="25"/>
    </location>
</feature>
<dbReference type="PANTHER" id="PTHR43941:SF1">
    <property type="entry name" value="STRUCTURAL MAINTENANCE OF CHROMOSOMES PROTEIN 2"/>
    <property type="match status" value="1"/>
</dbReference>
<organism evidence="3 4">
    <name type="scientific">Acropora cervicornis</name>
    <name type="common">Staghorn coral</name>
    <dbReference type="NCBI Taxonomy" id="6130"/>
    <lineage>
        <taxon>Eukaryota</taxon>
        <taxon>Metazoa</taxon>
        <taxon>Cnidaria</taxon>
        <taxon>Anthozoa</taxon>
        <taxon>Hexacorallia</taxon>
        <taxon>Scleractinia</taxon>
        <taxon>Astrocoeniina</taxon>
        <taxon>Acroporidae</taxon>
        <taxon>Acropora</taxon>
    </lineage>
</organism>
<feature type="coiled-coil region" evidence="1">
    <location>
        <begin position="647"/>
        <end position="1129"/>
    </location>
</feature>